<name>A0A9D2C6E1_9FIRM</name>
<keyword evidence="4" id="KW-0648">Protein biosynthesis</keyword>
<dbReference type="GO" id="GO:0000049">
    <property type="term" value="F:tRNA binding"/>
    <property type="evidence" value="ECO:0007669"/>
    <property type="project" value="InterPro"/>
</dbReference>
<dbReference type="EMBL" id="DXDD01000086">
    <property type="protein sequence ID" value="HIY60338.1"/>
    <property type="molecule type" value="Genomic_DNA"/>
</dbReference>
<dbReference type="InterPro" id="IPR009343">
    <property type="entry name" value="DUF1002"/>
</dbReference>
<organism evidence="6 7">
    <name type="scientific">Candidatus Eisenbergiella pullistercoris</name>
    <dbReference type="NCBI Taxonomy" id="2838555"/>
    <lineage>
        <taxon>Bacteria</taxon>
        <taxon>Bacillati</taxon>
        <taxon>Bacillota</taxon>
        <taxon>Clostridia</taxon>
        <taxon>Lachnospirales</taxon>
        <taxon>Lachnospiraceae</taxon>
        <taxon>Eisenbergiella</taxon>
    </lineage>
</organism>
<evidence type="ECO:0000256" key="5">
    <source>
        <dbReference type="ARBA" id="ARBA00023146"/>
    </source>
</evidence>
<proteinExistence type="predicted"/>
<dbReference type="Pfam" id="PF06207">
    <property type="entry name" value="DUF1002"/>
    <property type="match status" value="1"/>
</dbReference>
<dbReference type="AlphaFoldDB" id="A0A9D2C6E1"/>
<keyword evidence="2" id="KW-0547">Nucleotide-binding</keyword>
<dbReference type="InterPro" id="IPR008925">
    <property type="entry name" value="aa_tRNA-synth_I_cd-bd_sf"/>
</dbReference>
<dbReference type="SUPFAM" id="SSF48163">
    <property type="entry name" value="An anticodon-binding domain of class I aminoacyl-tRNA synthetases"/>
    <property type="match status" value="1"/>
</dbReference>
<evidence type="ECO:0000256" key="4">
    <source>
        <dbReference type="ARBA" id="ARBA00022917"/>
    </source>
</evidence>
<dbReference type="GO" id="GO:0004812">
    <property type="term" value="F:aminoacyl-tRNA ligase activity"/>
    <property type="evidence" value="ECO:0007669"/>
    <property type="project" value="UniProtKB-KW"/>
</dbReference>
<evidence type="ECO:0000256" key="2">
    <source>
        <dbReference type="ARBA" id="ARBA00022741"/>
    </source>
</evidence>
<keyword evidence="5" id="KW-0030">Aminoacyl-tRNA synthetase</keyword>
<reference evidence="6" key="1">
    <citation type="journal article" date="2021" name="PeerJ">
        <title>Extensive microbial diversity within the chicken gut microbiome revealed by metagenomics and culture.</title>
        <authorList>
            <person name="Gilroy R."/>
            <person name="Ravi A."/>
            <person name="Getino M."/>
            <person name="Pursley I."/>
            <person name="Horton D.L."/>
            <person name="Alikhan N.F."/>
            <person name="Baker D."/>
            <person name="Gharbi K."/>
            <person name="Hall N."/>
            <person name="Watson M."/>
            <person name="Adriaenssens E.M."/>
            <person name="Foster-Nyarko E."/>
            <person name="Jarju S."/>
            <person name="Secka A."/>
            <person name="Antonio M."/>
            <person name="Oren A."/>
            <person name="Chaudhuri R.R."/>
            <person name="La Ragione R."/>
            <person name="Hildebrand F."/>
            <person name="Pallen M.J."/>
        </authorList>
    </citation>
    <scope>NUCLEOTIDE SEQUENCE</scope>
    <source>
        <strain evidence="6">ChiSxjej3B15-24422</strain>
    </source>
</reference>
<evidence type="ECO:0000256" key="3">
    <source>
        <dbReference type="ARBA" id="ARBA00022840"/>
    </source>
</evidence>
<evidence type="ECO:0000256" key="1">
    <source>
        <dbReference type="ARBA" id="ARBA00022598"/>
    </source>
</evidence>
<evidence type="ECO:0000313" key="6">
    <source>
        <dbReference type="EMBL" id="HIY60338.1"/>
    </source>
</evidence>
<comment type="caution">
    <text evidence="6">The sequence shown here is derived from an EMBL/GenBank/DDBJ whole genome shotgun (WGS) entry which is preliminary data.</text>
</comment>
<protein>
    <submittedName>
        <fullName evidence="6">DUF1002 domain-containing protein</fullName>
    </submittedName>
</protein>
<sequence length="146" mass="16227">MQTETGEAGEKAFTELLSEEQRELLEELLEKLEDGELSTREQIDEAISRAQEELGITLSGEQKEQIAGLALQADRLGLDREAILNGAQALYEKYGSAALERADDAIRENIVEPVKEAAAAEVKKTFRDFFHDMGETVKNFVLELIG</sequence>
<dbReference type="GO" id="GO:0006412">
    <property type="term" value="P:translation"/>
    <property type="evidence" value="ECO:0007669"/>
    <property type="project" value="UniProtKB-KW"/>
</dbReference>
<evidence type="ECO:0000313" key="7">
    <source>
        <dbReference type="Proteomes" id="UP000824007"/>
    </source>
</evidence>
<keyword evidence="3" id="KW-0067">ATP-binding</keyword>
<reference evidence="6" key="2">
    <citation type="submission" date="2021-04" db="EMBL/GenBank/DDBJ databases">
        <authorList>
            <person name="Gilroy R."/>
        </authorList>
    </citation>
    <scope>NUCLEOTIDE SEQUENCE</scope>
    <source>
        <strain evidence="6">ChiSxjej3B15-24422</strain>
    </source>
</reference>
<gene>
    <name evidence="6" type="ORF">H9831_06645</name>
</gene>
<accession>A0A9D2C6E1</accession>
<dbReference type="GO" id="GO:0005524">
    <property type="term" value="F:ATP binding"/>
    <property type="evidence" value="ECO:0007669"/>
    <property type="project" value="UniProtKB-KW"/>
</dbReference>
<keyword evidence="1" id="KW-0436">Ligase</keyword>
<dbReference type="Proteomes" id="UP000824007">
    <property type="component" value="Unassembled WGS sequence"/>
</dbReference>